<sequence length="134" mass="15107">MLARIWGYCNSAACLHQSWFQCQQFRVLQDPLLLADLYQRLELSDRPASKMNARVVIGSRVTVRQLNANDKQVFHLTIVEPSSANLQRHKISYLSPMGLALLSLPLGATFYLSDRASESHWCVVAINSAGDHHE</sequence>
<dbReference type="GO" id="GO:0032784">
    <property type="term" value="P:regulation of DNA-templated transcription elongation"/>
    <property type="evidence" value="ECO:0007669"/>
    <property type="project" value="InterPro"/>
</dbReference>
<dbReference type="SUPFAM" id="SSF54534">
    <property type="entry name" value="FKBP-like"/>
    <property type="match status" value="1"/>
</dbReference>
<organism evidence="2">
    <name type="scientific">Pseudidiomarina sp. PP-1MA</name>
    <dbReference type="NCBI Taxonomy" id="3237706"/>
    <lineage>
        <taxon>Bacteria</taxon>
        <taxon>Pseudomonadati</taxon>
        <taxon>Pseudomonadota</taxon>
        <taxon>Gammaproteobacteria</taxon>
        <taxon>Alteromonadales</taxon>
        <taxon>Idiomarinaceae</taxon>
        <taxon>Pseudidiomarina</taxon>
    </lineage>
</organism>
<dbReference type="GO" id="GO:0003677">
    <property type="term" value="F:DNA binding"/>
    <property type="evidence" value="ECO:0007669"/>
    <property type="project" value="InterPro"/>
</dbReference>
<dbReference type="GO" id="GO:0003746">
    <property type="term" value="F:translation elongation factor activity"/>
    <property type="evidence" value="ECO:0007669"/>
    <property type="project" value="UniProtKB-KW"/>
</dbReference>
<dbReference type="AlphaFoldDB" id="A0AB39X5T2"/>
<dbReference type="EMBL" id="CP165718">
    <property type="protein sequence ID" value="XDV09399.1"/>
    <property type="molecule type" value="Genomic_DNA"/>
</dbReference>
<name>A0AB39X5T2_9GAMM</name>
<dbReference type="Gene3D" id="3.10.50.30">
    <property type="entry name" value="Transcription elongation factor, GreA/GreB, C-terminal domain"/>
    <property type="match status" value="1"/>
</dbReference>
<evidence type="ECO:0000259" key="1">
    <source>
        <dbReference type="Pfam" id="PF01272"/>
    </source>
</evidence>
<keyword evidence="2" id="KW-0251">Elongation factor</keyword>
<feature type="domain" description="Transcription elongation factor GreA/GreB C-terminal" evidence="1">
    <location>
        <begin position="53"/>
        <end position="127"/>
    </location>
</feature>
<gene>
    <name evidence="2" type="ORF">AB8S08_11655</name>
</gene>
<dbReference type="Pfam" id="PF01272">
    <property type="entry name" value="GreA_GreB"/>
    <property type="match status" value="1"/>
</dbReference>
<proteinExistence type="predicted"/>
<keyword evidence="2" id="KW-0648">Protein biosynthesis</keyword>
<dbReference type="InterPro" id="IPR036953">
    <property type="entry name" value="GreA/GreB_C_sf"/>
</dbReference>
<reference evidence="2" key="1">
    <citation type="submission" date="2024-07" db="EMBL/GenBank/DDBJ databases">
        <title>Whole genome sequence of bacterial strains from algal surface.</title>
        <authorList>
            <person name="Kumar P."/>
        </authorList>
    </citation>
    <scope>NUCLEOTIDE SEQUENCE</scope>
    <source>
        <strain evidence="2">PP-1MA</strain>
    </source>
</reference>
<protein>
    <submittedName>
        <fullName evidence="2">GreA/GreB family elongation factor</fullName>
    </submittedName>
</protein>
<evidence type="ECO:0000313" key="2">
    <source>
        <dbReference type="EMBL" id="XDV09399.1"/>
    </source>
</evidence>
<accession>A0AB39X5T2</accession>
<dbReference type="InterPro" id="IPR001437">
    <property type="entry name" value="Tscrpt_elong_fac_GreA/B_C"/>
</dbReference>
<dbReference type="RefSeq" id="WP_153826256.1">
    <property type="nucleotide sequence ID" value="NZ_CP165718.1"/>
</dbReference>